<dbReference type="EMBL" id="JANTQA010000075">
    <property type="protein sequence ID" value="KAJ3423977.1"/>
    <property type="molecule type" value="Genomic_DNA"/>
</dbReference>
<dbReference type="SMART" id="SM00323">
    <property type="entry name" value="RasGAP"/>
    <property type="match status" value="1"/>
</dbReference>
<feature type="chain" id="PRO_5043619648" evidence="4">
    <location>
        <begin position="20"/>
        <end position="999"/>
    </location>
</feature>
<name>A0AAV7Y802_9EUKA</name>
<dbReference type="PROSITE" id="PS00022">
    <property type="entry name" value="EGF_1"/>
    <property type="match status" value="2"/>
</dbReference>
<keyword evidence="2" id="KW-0245">EGF-like domain</keyword>
<evidence type="ECO:0000259" key="5">
    <source>
        <dbReference type="PROSITE" id="PS50018"/>
    </source>
</evidence>
<keyword evidence="3" id="KW-1133">Transmembrane helix</keyword>
<keyword evidence="3" id="KW-0472">Membrane</keyword>
<dbReference type="InterPro" id="IPR008936">
    <property type="entry name" value="Rho_GTPase_activation_prot"/>
</dbReference>
<feature type="domain" description="Ras-GAP" evidence="5">
    <location>
        <begin position="692"/>
        <end position="886"/>
    </location>
</feature>
<feature type="transmembrane region" description="Helical" evidence="3">
    <location>
        <begin position="596"/>
        <end position="620"/>
    </location>
</feature>
<comment type="caution">
    <text evidence="2">Lacks conserved residue(s) required for the propagation of feature annotation.</text>
</comment>
<dbReference type="Proteomes" id="UP001146793">
    <property type="component" value="Unassembled WGS sequence"/>
</dbReference>
<dbReference type="PANTHER" id="PTHR10194:SF60">
    <property type="entry name" value="RAS GTPASE-ACTIVATING PROTEIN RASKOL"/>
    <property type="match status" value="1"/>
</dbReference>
<organism evidence="7 8">
    <name type="scientific">Anaeramoeba flamelloides</name>
    <dbReference type="NCBI Taxonomy" id="1746091"/>
    <lineage>
        <taxon>Eukaryota</taxon>
        <taxon>Metamonada</taxon>
        <taxon>Anaeramoebidae</taxon>
        <taxon>Anaeramoeba</taxon>
    </lineage>
</organism>
<keyword evidence="3" id="KW-0812">Transmembrane</keyword>
<dbReference type="InterPro" id="IPR039360">
    <property type="entry name" value="Ras_GTPase"/>
</dbReference>
<dbReference type="InterPro" id="IPR000742">
    <property type="entry name" value="EGF"/>
</dbReference>
<dbReference type="PROSITE" id="PS01186">
    <property type="entry name" value="EGF_2"/>
    <property type="match status" value="3"/>
</dbReference>
<sequence>MKIIVFLILICCFYGIVNCVGSPLEIFFSGETVHATENSPEFDEADPQNVFRNLQYANTFSPTLKDSEPTELDYYNVRFQGSTNCQYGGEANAASYELKNMDWNLPNVPASNFQLKKMILRGSRDAVWSDYEWKDILLGKPNTQNNEPIYDVYLALKDGYNKGYEFITSTDPVSWRDTDDVDDIQTYVSYEVPEDELSTFTADMLMDDDFKVTGRLQIKCPDGSTCGEIEDYRYNTVLGNYNLTIDYSYSIEIQRTNQNYSYSDGEIRVYLEEGSVIENGEYNGVYQDSNEIKWKCKWSGTDNVYVDASVINVEESYITCPFDSSCGDECQIDVTFLAEATSSEYTNSGWKITTATGCQNDDECGNGNCQTETSKCVCHEGYIGETCNTEACPENKCNEDTNQGECDNNDGSCECQDGYSGEFCQIDLCDRDLDNCNSATNQGECVYDKTIGYCECNEEDGYYGTTCSQQLCDDVDCNEAQDGGQCVLDTGFCRCNTNFTGPNCKGILCAYGTTKCNGHGTCDTDSGTCDCDVGYLEDYCFYTICSDKDCNYGECVIETGECDCEDGYTGSECDVKVASDYWADRAGDALGMSGNAFLALFSVVLALIGIAIAAGGFYAWKKHHDRDKWADILSLPVFDIQTMFGEEYTLSDSDRKRLNSNEMRKAMFELQELLLENLDFVEVLCKVAETKVASYLGRSLLYIFENGGESVKLLQHFIEQEIATCDDGDLLFRGYSMASKMWSGFCHLAFGIQFLHTSLSQCMYEIMKEQQTEDMEMDPDRLADEGKANVNKYNLMAAAQAIFSSVVHHGPNIPPQFRFILSFVKEQVGAKFPDRVMQSLGGMVILRYYTPSITASDEYGVLTEEPSDTLLRTLVLVAKVLQNLANNTLFGVKEEYMSTLNEFINDNQEKMNQYLDDISTPDEKSMDELCFETSPLPEDVLEISCANVHRFMVMTREEIVETLGELIPDEEHVKDLISEMDKVIELMGDPIDVTNENEI</sequence>
<evidence type="ECO:0000313" key="8">
    <source>
        <dbReference type="Proteomes" id="UP001146793"/>
    </source>
</evidence>
<dbReference type="InterPro" id="IPR001936">
    <property type="entry name" value="RasGAP_dom"/>
</dbReference>
<reference evidence="7" key="1">
    <citation type="submission" date="2022-08" db="EMBL/GenBank/DDBJ databases">
        <title>Novel sulphate-reducing endosymbionts in the free-living metamonad Anaeramoeba.</title>
        <authorList>
            <person name="Jerlstrom-Hultqvist J."/>
            <person name="Cepicka I."/>
            <person name="Gallot-Lavallee L."/>
            <person name="Salas-Leiva D."/>
            <person name="Curtis B.A."/>
            <person name="Zahonova K."/>
            <person name="Pipaliya S."/>
            <person name="Dacks J."/>
            <person name="Roger A.J."/>
        </authorList>
    </citation>
    <scope>NUCLEOTIDE SEQUENCE</scope>
    <source>
        <strain evidence="7">Busselton2</strain>
    </source>
</reference>
<dbReference type="GO" id="GO:0005096">
    <property type="term" value="F:GTPase activator activity"/>
    <property type="evidence" value="ECO:0007669"/>
    <property type="project" value="UniProtKB-KW"/>
</dbReference>
<dbReference type="PROSITE" id="PS50018">
    <property type="entry name" value="RAS_GTPASE_ACTIV_2"/>
    <property type="match status" value="1"/>
</dbReference>
<dbReference type="PROSITE" id="PS50026">
    <property type="entry name" value="EGF_3"/>
    <property type="match status" value="1"/>
</dbReference>
<dbReference type="Gene3D" id="2.10.25.10">
    <property type="entry name" value="Laminin"/>
    <property type="match status" value="2"/>
</dbReference>
<comment type="caution">
    <text evidence="7">The sequence shown here is derived from an EMBL/GenBank/DDBJ whole genome shotgun (WGS) entry which is preliminary data.</text>
</comment>
<protein>
    <submittedName>
        <fullName evidence="7">Ras gtpase-activating protein</fullName>
    </submittedName>
</protein>
<feature type="domain" description="EGF-like" evidence="6">
    <location>
        <begin position="388"/>
        <end position="425"/>
    </location>
</feature>
<proteinExistence type="predicted"/>
<dbReference type="SUPFAM" id="SSF48350">
    <property type="entry name" value="GTPase activation domain, GAP"/>
    <property type="match status" value="1"/>
</dbReference>
<evidence type="ECO:0000256" key="4">
    <source>
        <dbReference type="SAM" id="SignalP"/>
    </source>
</evidence>
<evidence type="ECO:0000313" key="7">
    <source>
        <dbReference type="EMBL" id="KAJ3423977.1"/>
    </source>
</evidence>
<keyword evidence="2" id="KW-1015">Disulfide bond</keyword>
<dbReference type="PANTHER" id="PTHR10194">
    <property type="entry name" value="RAS GTPASE-ACTIVATING PROTEINS"/>
    <property type="match status" value="1"/>
</dbReference>
<dbReference type="CDD" id="cd00055">
    <property type="entry name" value="EGF_Lam"/>
    <property type="match status" value="1"/>
</dbReference>
<dbReference type="Pfam" id="PF00616">
    <property type="entry name" value="RasGAP"/>
    <property type="match status" value="1"/>
</dbReference>
<dbReference type="Gene3D" id="1.10.506.10">
    <property type="entry name" value="GTPase Activation - p120gap, domain 1"/>
    <property type="match status" value="2"/>
</dbReference>
<feature type="signal peptide" evidence="4">
    <location>
        <begin position="1"/>
        <end position="19"/>
    </location>
</feature>
<dbReference type="SMART" id="SM00181">
    <property type="entry name" value="EGF"/>
    <property type="match status" value="6"/>
</dbReference>
<evidence type="ECO:0000256" key="3">
    <source>
        <dbReference type="SAM" id="Phobius"/>
    </source>
</evidence>
<dbReference type="PRINTS" id="PR00011">
    <property type="entry name" value="EGFLAMININ"/>
</dbReference>
<keyword evidence="1" id="KW-0343">GTPase activation</keyword>
<feature type="disulfide bond" evidence="2">
    <location>
        <begin position="415"/>
        <end position="424"/>
    </location>
</feature>
<evidence type="ECO:0000256" key="1">
    <source>
        <dbReference type="ARBA" id="ARBA00022468"/>
    </source>
</evidence>
<accession>A0AAV7Y802</accession>
<dbReference type="InterPro" id="IPR002049">
    <property type="entry name" value="LE_dom"/>
</dbReference>
<gene>
    <name evidence="7" type="ORF">M0812_29608</name>
</gene>
<keyword evidence="4" id="KW-0732">Signal</keyword>
<evidence type="ECO:0000259" key="6">
    <source>
        <dbReference type="PROSITE" id="PS50026"/>
    </source>
</evidence>
<evidence type="ECO:0000256" key="2">
    <source>
        <dbReference type="PROSITE-ProRule" id="PRU00076"/>
    </source>
</evidence>
<dbReference type="AlphaFoldDB" id="A0AAV7Y802"/>